<proteinExistence type="predicted"/>
<dbReference type="EMBL" id="CAJQZP010001359">
    <property type="protein sequence ID" value="CAG5041202.1"/>
    <property type="molecule type" value="Genomic_DNA"/>
</dbReference>
<evidence type="ECO:0000313" key="2">
    <source>
        <dbReference type="Proteomes" id="UP000691718"/>
    </source>
</evidence>
<reference evidence="1" key="1">
    <citation type="submission" date="2021-04" db="EMBL/GenBank/DDBJ databases">
        <authorList>
            <person name="Tunstrom K."/>
        </authorList>
    </citation>
    <scope>NUCLEOTIDE SEQUENCE</scope>
</reference>
<comment type="caution">
    <text evidence="1">The sequence shown here is derived from an EMBL/GenBank/DDBJ whole genome shotgun (WGS) entry which is preliminary data.</text>
</comment>
<dbReference type="Proteomes" id="UP000691718">
    <property type="component" value="Unassembled WGS sequence"/>
</dbReference>
<gene>
    <name evidence="1" type="ORF">PAPOLLO_LOCUS22051</name>
</gene>
<evidence type="ECO:0000313" key="1">
    <source>
        <dbReference type="EMBL" id="CAG5041202.1"/>
    </source>
</evidence>
<keyword evidence="2" id="KW-1185">Reference proteome</keyword>
<dbReference type="AlphaFoldDB" id="A0A8S3Y0D4"/>
<name>A0A8S3Y0D4_PARAO</name>
<sequence>MQTWRCSASQSNATACSRYSWCEPDGAAPRRRTRRPAVGTAGANLTVQRLAGERDGLQSVQLVQTWRCSASQSNATAYSRYSWCEPDGAAPRRRK</sequence>
<accession>A0A8S3Y0D4</accession>
<organism evidence="1 2">
    <name type="scientific">Parnassius apollo</name>
    <name type="common">Apollo butterfly</name>
    <name type="synonym">Papilio apollo</name>
    <dbReference type="NCBI Taxonomy" id="110799"/>
    <lineage>
        <taxon>Eukaryota</taxon>
        <taxon>Metazoa</taxon>
        <taxon>Ecdysozoa</taxon>
        <taxon>Arthropoda</taxon>
        <taxon>Hexapoda</taxon>
        <taxon>Insecta</taxon>
        <taxon>Pterygota</taxon>
        <taxon>Neoptera</taxon>
        <taxon>Endopterygota</taxon>
        <taxon>Lepidoptera</taxon>
        <taxon>Glossata</taxon>
        <taxon>Ditrysia</taxon>
        <taxon>Papilionoidea</taxon>
        <taxon>Papilionidae</taxon>
        <taxon>Parnassiinae</taxon>
        <taxon>Parnassini</taxon>
        <taxon>Parnassius</taxon>
        <taxon>Parnassius</taxon>
    </lineage>
</organism>
<protein>
    <submittedName>
        <fullName evidence="1">(apollo) hypothetical protein</fullName>
    </submittedName>
</protein>